<dbReference type="Proteomes" id="UP000494040">
    <property type="component" value="Unassembled WGS sequence"/>
</dbReference>
<dbReference type="GeneID" id="106663246"/>
<dbReference type="OMA" id="WTSKDHI"/>
<feature type="domain" description="Nucleolar protein 11 N-terminal" evidence="1">
    <location>
        <begin position="1"/>
        <end position="322"/>
    </location>
</feature>
<evidence type="ECO:0000259" key="1">
    <source>
        <dbReference type="Pfam" id="PF08168"/>
    </source>
</evidence>
<protein>
    <recommendedName>
        <fullName evidence="1">Nucleolar protein 11 N-terminal domain-containing protein</fullName>
    </recommendedName>
</protein>
<dbReference type="RefSeq" id="XP_014243421.1">
    <property type="nucleotide sequence ID" value="XM_014387935.2"/>
</dbReference>
<dbReference type="InterPro" id="IPR042859">
    <property type="entry name" value="NOL11"/>
</dbReference>
<dbReference type="PANTHER" id="PTHR15633:SF2">
    <property type="entry name" value="NUCLEOLAR PROTEIN 11"/>
    <property type="match status" value="1"/>
</dbReference>
<proteinExistence type="predicted"/>
<dbReference type="EnsemblMetazoa" id="XM_014387935.2">
    <property type="protein sequence ID" value="XP_014243421.1"/>
    <property type="gene ID" value="LOC106663246"/>
</dbReference>
<dbReference type="Pfam" id="PF08168">
    <property type="entry name" value="NOL11_N"/>
    <property type="match status" value="1"/>
</dbReference>
<evidence type="ECO:0000313" key="2">
    <source>
        <dbReference type="EnsemblMetazoa" id="XP_014243421.1"/>
    </source>
</evidence>
<dbReference type="InterPro" id="IPR012584">
    <property type="entry name" value="NOL11_N"/>
</dbReference>
<dbReference type="PANTHER" id="PTHR15633">
    <property type="entry name" value="NUCLEOLAR PROTEIN 11"/>
    <property type="match status" value="1"/>
</dbReference>
<dbReference type="KEGG" id="clec:106663246"/>
<organism evidence="2 3">
    <name type="scientific">Cimex lectularius</name>
    <name type="common">Bed bug</name>
    <name type="synonym">Acanthia lectularia</name>
    <dbReference type="NCBI Taxonomy" id="79782"/>
    <lineage>
        <taxon>Eukaryota</taxon>
        <taxon>Metazoa</taxon>
        <taxon>Ecdysozoa</taxon>
        <taxon>Arthropoda</taxon>
        <taxon>Hexapoda</taxon>
        <taxon>Insecta</taxon>
        <taxon>Pterygota</taxon>
        <taxon>Neoptera</taxon>
        <taxon>Paraneoptera</taxon>
        <taxon>Hemiptera</taxon>
        <taxon>Heteroptera</taxon>
        <taxon>Panheteroptera</taxon>
        <taxon>Cimicomorpha</taxon>
        <taxon>Cimicidae</taxon>
        <taxon>Cimex</taxon>
    </lineage>
</organism>
<reference evidence="2" key="1">
    <citation type="submission" date="2022-01" db="UniProtKB">
        <authorList>
            <consortium name="EnsemblMetazoa"/>
        </authorList>
    </citation>
    <scope>IDENTIFICATION</scope>
</reference>
<name>A0A8I6RJU8_CIMLE</name>
<dbReference type="GO" id="GO:0030490">
    <property type="term" value="P:maturation of SSU-rRNA"/>
    <property type="evidence" value="ECO:0007669"/>
    <property type="project" value="InterPro"/>
</dbReference>
<evidence type="ECO:0000313" key="3">
    <source>
        <dbReference type="Proteomes" id="UP000494040"/>
    </source>
</evidence>
<sequence>MAKLLAPYSLCPLIEQRRFIGVNEDSCSGCVIVTLGKNIIIRYRLSDQKQVSCWSSKSKLSAPVIYDHFSKKYIGVFNYDQIAFWNHNLAELNKIRKFRFKWLIHSLLSNQSCPPIIVFCNGHVGILENEFKLRKNNERVEATCFKQEEKVKTAKLVSLNGEYYICIQSLTSQKSEKKLYFVPIEPDKGTRFSVDLDKDDKSALTFAIIEGKYPQLLTLWSDGTLKSEELPLKNEQGRVVANVSCINTNHPAAILPIDDHHIVLYGAAPNSEGAHLVILSLKFGLPEAIQKMKVYNMECRMWLCRDDILVICGSHLVVTSFRLGTTRLVSLLGVARDSAEKDKNTDEKEKMEIGEESTTDIVKSLKQEGKAEHFICNQIVPILLKRKDKEGMFELVNCIVDVPDQWIVEMILFSIEAQHLDLMERLLSIPLVGNELSLGLVRQHIKLETVLVLLNFISGKLSDGSGNKGLVNWASLLLDSHYQQYILSKDNNVINAVKSIKHSVDDYITCLDVMSDINAEINFFKKGHCASTPVSVVSHGYVYEKVRLY</sequence>
<dbReference type="GO" id="GO:0003723">
    <property type="term" value="F:RNA binding"/>
    <property type="evidence" value="ECO:0007669"/>
    <property type="project" value="TreeGrafter"/>
</dbReference>
<dbReference type="AlphaFoldDB" id="A0A8I6RJU8"/>
<dbReference type="OrthoDB" id="6502630at2759"/>
<accession>A0A8I6RJU8</accession>
<keyword evidence="3" id="KW-1185">Reference proteome</keyword>
<dbReference type="GO" id="GO:0005730">
    <property type="term" value="C:nucleolus"/>
    <property type="evidence" value="ECO:0007669"/>
    <property type="project" value="TreeGrafter"/>
</dbReference>